<dbReference type="InterPro" id="IPR045172">
    <property type="entry name" value="TBCB_Ubl"/>
</dbReference>
<protein>
    <submittedName>
        <fullName evidence="7">Tubulin-specific chaperone B</fullName>
    </submittedName>
</protein>
<keyword evidence="3" id="KW-0143">Chaperone</keyword>
<dbReference type="SMART" id="SM01052">
    <property type="entry name" value="CAP_GLY"/>
    <property type="match status" value="1"/>
</dbReference>
<dbReference type="EMBL" id="JXXN02001257">
    <property type="protein sequence ID" value="THD25173.1"/>
    <property type="molecule type" value="Genomic_DNA"/>
</dbReference>
<name>A0A4E0RCK2_FASHE</name>
<keyword evidence="2" id="KW-0963">Cytoplasm</keyword>
<evidence type="ECO:0000259" key="6">
    <source>
        <dbReference type="PROSITE" id="PS50245"/>
    </source>
</evidence>
<evidence type="ECO:0000256" key="3">
    <source>
        <dbReference type="ARBA" id="ARBA00023186"/>
    </source>
</evidence>
<organism evidence="7 8">
    <name type="scientific">Fasciola hepatica</name>
    <name type="common">Liver fluke</name>
    <dbReference type="NCBI Taxonomy" id="6192"/>
    <lineage>
        <taxon>Eukaryota</taxon>
        <taxon>Metazoa</taxon>
        <taxon>Spiralia</taxon>
        <taxon>Lophotrochozoa</taxon>
        <taxon>Platyhelminthes</taxon>
        <taxon>Trematoda</taxon>
        <taxon>Digenea</taxon>
        <taxon>Plagiorchiida</taxon>
        <taxon>Echinostomata</taxon>
        <taxon>Echinostomatoidea</taxon>
        <taxon>Fasciolidae</taxon>
        <taxon>Fasciola</taxon>
    </lineage>
</organism>
<evidence type="ECO:0000256" key="2">
    <source>
        <dbReference type="ARBA" id="ARBA00022490"/>
    </source>
</evidence>
<gene>
    <name evidence="7" type="ORF">D915_004155</name>
</gene>
<dbReference type="GO" id="GO:0005829">
    <property type="term" value="C:cytosol"/>
    <property type="evidence" value="ECO:0007669"/>
    <property type="project" value="UniProtKB-ARBA"/>
</dbReference>
<evidence type="ECO:0000313" key="8">
    <source>
        <dbReference type="Proteomes" id="UP000230066"/>
    </source>
</evidence>
<dbReference type="GO" id="GO:0035371">
    <property type="term" value="C:microtubule plus-end"/>
    <property type="evidence" value="ECO:0007669"/>
    <property type="project" value="TreeGrafter"/>
</dbReference>
<comment type="similarity">
    <text evidence="4">Belongs to the TBCB family.</text>
</comment>
<accession>A0A4E0RCK2</accession>
<evidence type="ECO:0000256" key="5">
    <source>
        <dbReference type="SAM" id="MobiDB-lite"/>
    </source>
</evidence>
<dbReference type="Proteomes" id="UP000230066">
    <property type="component" value="Unassembled WGS sequence"/>
</dbReference>
<dbReference type="GO" id="GO:0043014">
    <property type="term" value="F:alpha-tubulin binding"/>
    <property type="evidence" value="ECO:0007669"/>
    <property type="project" value="InterPro"/>
</dbReference>
<dbReference type="InterPro" id="IPR000938">
    <property type="entry name" value="CAP-Gly_domain"/>
</dbReference>
<dbReference type="GO" id="GO:0031122">
    <property type="term" value="P:cytoplasmic microtubule organization"/>
    <property type="evidence" value="ECO:0007669"/>
    <property type="project" value="TreeGrafter"/>
</dbReference>
<dbReference type="FunFam" id="2.30.30.190:FF:000013">
    <property type="entry name" value="Tubulin-folding cofactor B"/>
    <property type="match status" value="1"/>
</dbReference>
<dbReference type="Pfam" id="PF01302">
    <property type="entry name" value="CAP_GLY"/>
    <property type="match status" value="1"/>
</dbReference>
<dbReference type="Gene3D" id="2.30.30.190">
    <property type="entry name" value="CAP Gly-rich-like domain"/>
    <property type="match status" value="1"/>
</dbReference>
<dbReference type="SUPFAM" id="SSF54236">
    <property type="entry name" value="Ubiquitin-like"/>
    <property type="match status" value="1"/>
</dbReference>
<dbReference type="GO" id="GO:0051010">
    <property type="term" value="F:microtubule plus-end binding"/>
    <property type="evidence" value="ECO:0007669"/>
    <property type="project" value="TreeGrafter"/>
</dbReference>
<dbReference type="InterPro" id="IPR029071">
    <property type="entry name" value="Ubiquitin-like_domsf"/>
</dbReference>
<dbReference type="GO" id="GO:0007023">
    <property type="term" value="P:post-chaperonin tubulin folding pathway"/>
    <property type="evidence" value="ECO:0007669"/>
    <property type="project" value="InterPro"/>
</dbReference>
<dbReference type="CDD" id="cd01789">
    <property type="entry name" value="Ubl_TBCB"/>
    <property type="match status" value="1"/>
</dbReference>
<dbReference type="InterPro" id="IPR036859">
    <property type="entry name" value="CAP-Gly_dom_sf"/>
</dbReference>
<dbReference type="PROSITE" id="PS50245">
    <property type="entry name" value="CAP_GLY_2"/>
    <property type="match status" value="1"/>
</dbReference>
<comment type="subcellular location">
    <subcellularLocation>
        <location evidence="1">Cytoplasm</location>
    </subcellularLocation>
</comment>
<dbReference type="GO" id="GO:0005634">
    <property type="term" value="C:nucleus"/>
    <property type="evidence" value="ECO:0007669"/>
    <property type="project" value="TreeGrafter"/>
</dbReference>
<feature type="domain" description="CAP-Gly" evidence="6">
    <location>
        <begin position="183"/>
        <end position="225"/>
    </location>
</feature>
<dbReference type="Pfam" id="PF14560">
    <property type="entry name" value="Ubiquitin_2"/>
    <property type="match status" value="1"/>
</dbReference>
<dbReference type="InterPro" id="IPR000626">
    <property type="entry name" value="Ubiquitin-like_dom"/>
</dbReference>
<evidence type="ECO:0000256" key="1">
    <source>
        <dbReference type="ARBA" id="ARBA00004496"/>
    </source>
</evidence>
<dbReference type="GO" id="GO:0007021">
    <property type="term" value="P:tubulin complex assembly"/>
    <property type="evidence" value="ECO:0007669"/>
    <property type="project" value="InterPro"/>
</dbReference>
<keyword evidence="8" id="KW-1185">Reference proteome</keyword>
<dbReference type="SUPFAM" id="SSF74924">
    <property type="entry name" value="Cap-Gly domain"/>
    <property type="match status" value="1"/>
</dbReference>
<dbReference type="PANTHER" id="PTHR18916">
    <property type="entry name" value="DYNACTIN 1-RELATED MICROTUBULE-BINDING"/>
    <property type="match status" value="1"/>
</dbReference>
<proteinExistence type="inferred from homology"/>
<feature type="region of interest" description="Disordered" evidence="5">
    <location>
        <begin position="134"/>
        <end position="155"/>
    </location>
</feature>
<reference evidence="7" key="1">
    <citation type="submission" date="2019-03" db="EMBL/GenBank/DDBJ databases">
        <title>Improved annotation for the trematode Fasciola hepatica.</title>
        <authorList>
            <person name="Choi Y.-J."/>
            <person name="Martin J."/>
            <person name="Mitreva M."/>
        </authorList>
    </citation>
    <scope>NUCLEOTIDE SEQUENCE [LARGE SCALE GENOMIC DNA]</scope>
</reference>
<evidence type="ECO:0000256" key="4">
    <source>
        <dbReference type="ARBA" id="ARBA00025779"/>
    </source>
</evidence>
<dbReference type="GO" id="GO:0005938">
    <property type="term" value="C:cell cortex"/>
    <property type="evidence" value="ECO:0007669"/>
    <property type="project" value="TreeGrafter"/>
</dbReference>
<sequence length="245" mass="28164">MTSNQGYFNVLITSNASKLRCEKRFPSNLSLSQLKEKLVLITGCDNKKMKIEIFDNNEKSKGFLSGEFKTLEELGFEEGYHIHATDPTLEDGAFDKLEESTELYQISTEEYAKREDTVLAWKRRNKLGQFREVDPEEARKAEEERQKREEEEKAKIESLSVGSRCEVRVPNQPTKRGVVEFVGTTKFKSGYWVGVRYDEPLGRNDGSVDGVRYFQCPERYGAFVKPQYVQAGDFPELGIDELDEI</sequence>
<dbReference type="Gene3D" id="3.10.20.90">
    <property type="entry name" value="Phosphatidylinositol 3-kinase Catalytic Subunit, Chain A, domain 1"/>
    <property type="match status" value="1"/>
</dbReference>
<dbReference type="PANTHER" id="PTHR18916:SF85">
    <property type="entry name" value="TUBULIN-FOLDING COFACTOR B"/>
    <property type="match status" value="1"/>
</dbReference>
<evidence type="ECO:0000313" key="7">
    <source>
        <dbReference type="EMBL" id="THD25173.1"/>
    </source>
</evidence>
<dbReference type="AlphaFoldDB" id="A0A4E0RCK2"/>
<comment type="caution">
    <text evidence="7">The sequence shown here is derived from an EMBL/GenBank/DDBJ whole genome shotgun (WGS) entry which is preliminary data.</text>
</comment>